<dbReference type="RefSeq" id="XP_019846480.1">
    <property type="nucleotide sequence ID" value="XM_019990921.2"/>
</dbReference>
<evidence type="ECO:0000313" key="8">
    <source>
        <dbReference type="EMBL" id="JAC41123.1"/>
    </source>
</evidence>
<keyword evidence="10" id="KW-0489">Methyltransferase</keyword>
<dbReference type="GO" id="GO:0048471">
    <property type="term" value="C:perinuclear region of cytoplasm"/>
    <property type="evidence" value="ECO:0007669"/>
    <property type="project" value="UniProtKB-SubCell"/>
</dbReference>
<dbReference type="EMBL" id="GAKP01017823">
    <property type="protein sequence ID" value="JAC41129.1"/>
    <property type="molecule type" value="Transcribed_RNA"/>
</dbReference>
<protein>
    <recommendedName>
        <fullName evidence="4">Multifunctional methyltransferase subunit TRM112-like protein</fullName>
    </recommendedName>
    <alternativeName>
        <fullName evidence="7">tRNA methyltransferase 112 homolog</fullName>
    </alternativeName>
</protein>
<reference evidence="10" key="2">
    <citation type="submission" date="2025-04" db="UniProtKB">
        <authorList>
            <consortium name="RefSeq"/>
        </authorList>
    </citation>
    <scope>IDENTIFICATION</scope>
    <source>
        <strain evidence="10">Punador</strain>
    </source>
</reference>
<dbReference type="Gene3D" id="2.20.25.10">
    <property type="match status" value="1"/>
</dbReference>
<dbReference type="OMA" id="NMLTSKC"/>
<dbReference type="EMBL" id="GAKP01017829">
    <property type="protein sequence ID" value="JAC41123.1"/>
    <property type="molecule type" value="Transcribed_RNA"/>
</dbReference>
<evidence type="ECO:0000256" key="4">
    <source>
        <dbReference type="ARBA" id="ARBA00019989"/>
    </source>
</evidence>
<reference evidence="8" key="1">
    <citation type="journal article" date="2014" name="BMC Genomics">
        <title>Characterizing the developmental transcriptome of the oriental fruit fly, Bactrocera dorsalis (Diptera: Tephritidae) through comparative genomic analysis with Drosophila melanogaster utilizing modENCODE datasets.</title>
        <authorList>
            <person name="Geib S.M."/>
            <person name="Calla B."/>
            <person name="Hall B."/>
            <person name="Hou S."/>
            <person name="Manoukis N.C."/>
        </authorList>
    </citation>
    <scope>NUCLEOTIDE SEQUENCE</scope>
    <source>
        <strain evidence="8">Punador</strain>
    </source>
</reference>
<comment type="similarity">
    <text evidence="3">Belongs to the TRM112 family.</text>
</comment>
<dbReference type="AlphaFoldDB" id="A0A034VHV0"/>
<dbReference type="PANTHER" id="PTHR12773">
    <property type="entry name" value="UPF0315 PROTEIN-RELATED"/>
    <property type="match status" value="1"/>
</dbReference>
<keyword evidence="10" id="KW-0808">Transferase</keyword>
<evidence type="ECO:0000256" key="1">
    <source>
        <dbReference type="ARBA" id="ARBA00004556"/>
    </source>
</evidence>
<dbReference type="Proteomes" id="UP001652620">
    <property type="component" value="Chromosome 5"/>
</dbReference>
<dbReference type="Pfam" id="PF03966">
    <property type="entry name" value="Trm112p"/>
    <property type="match status" value="1"/>
</dbReference>
<dbReference type="InterPro" id="IPR005651">
    <property type="entry name" value="Trm112-like"/>
</dbReference>
<dbReference type="CTD" id="51504"/>
<dbReference type="GO" id="GO:0008168">
    <property type="term" value="F:methyltransferase activity"/>
    <property type="evidence" value="ECO:0007669"/>
    <property type="project" value="UniProtKB-KW"/>
</dbReference>
<dbReference type="FunFam" id="2.20.25.10:FF:000027">
    <property type="entry name" value="Multifunctional methyltransferase subunit TRM112-like protein"/>
    <property type="match status" value="1"/>
</dbReference>
<evidence type="ECO:0000313" key="10">
    <source>
        <dbReference type="RefSeq" id="XP_019846480.1"/>
    </source>
</evidence>
<dbReference type="CDD" id="cd21089">
    <property type="entry name" value="Trm112-like"/>
    <property type="match status" value="1"/>
</dbReference>
<dbReference type="KEGG" id="bdr:105227985"/>
<comment type="subcellular location">
    <subcellularLocation>
        <location evidence="1">Cytoplasm</location>
        <location evidence="1">Perinuclear region</location>
    </subcellularLocation>
    <subcellularLocation>
        <location evidence="2">Nucleus</location>
        <location evidence="2">Nucleoplasm</location>
    </subcellularLocation>
</comment>
<dbReference type="PANTHER" id="PTHR12773:SF0">
    <property type="entry name" value="MULTIFUNCTIONAL METHYLTRANSFERASE SUBUNIT TRM112-LIKE PROTEIN"/>
    <property type="match status" value="1"/>
</dbReference>
<gene>
    <name evidence="8" type="primary">TR112</name>
    <name evidence="10" type="synonym">LOC105227985</name>
</gene>
<evidence type="ECO:0000256" key="2">
    <source>
        <dbReference type="ARBA" id="ARBA00004642"/>
    </source>
</evidence>
<dbReference type="EMBL" id="GAKP01017820">
    <property type="protein sequence ID" value="JAC41132.1"/>
    <property type="molecule type" value="Transcribed_RNA"/>
</dbReference>
<dbReference type="GO" id="GO:0046982">
    <property type="term" value="F:protein heterodimerization activity"/>
    <property type="evidence" value="ECO:0007669"/>
    <property type="project" value="InterPro"/>
</dbReference>
<dbReference type="GO" id="GO:0030488">
    <property type="term" value="P:tRNA methylation"/>
    <property type="evidence" value="ECO:0007669"/>
    <property type="project" value="TreeGrafter"/>
</dbReference>
<evidence type="ECO:0000256" key="7">
    <source>
        <dbReference type="ARBA" id="ARBA00030516"/>
    </source>
</evidence>
<keyword evidence="5" id="KW-0963">Cytoplasm</keyword>
<dbReference type="GO" id="GO:0070476">
    <property type="term" value="P:rRNA (guanine-N7)-methylation"/>
    <property type="evidence" value="ECO:0007669"/>
    <property type="project" value="TreeGrafter"/>
</dbReference>
<dbReference type="InterPro" id="IPR039127">
    <property type="entry name" value="Trm112"/>
</dbReference>
<evidence type="ECO:0000313" key="9">
    <source>
        <dbReference type="Proteomes" id="UP001652620"/>
    </source>
</evidence>
<proteinExistence type="inferred from homology"/>
<sequence length="124" mass="13850">MRLSTYNFLTSKAIKGVKVGFPLKLTIAKQDVVESEFNPTFIERLLPRLDWSGIRLAAEVAGLNDDIPAELPANVAENEELLKKLHHLLLEIDVLEGQLECPETGRVFPITDGIPNMLLNEDEV</sequence>
<evidence type="ECO:0000256" key="5">
    <source>
        <dbReference type="ARBA" id="ARBA00022490"/>
    </source>
</evidence>
<keyword evidence="9" id="KW-1185">Reference proteome</keyword>
<name>A0A034VHV0_BACDO</name>
<keyword evidence="6" id="KW-0539">Nucleus</keyword>
<evidence type="ECO:0000256" key="3">
    <source>
        <dbReference type="ARBA" id="ARBA00007980"/>
    </source>
</evidence>
<organism evidence="8">
    <name type="scientific">Bactrocera dorsalis</name>
    <name type="common">Oriental fruit fly</name>
    <name type="synonym">Dacus dorsalis</name>
    <dbReference type="NCBI Taxonomy" id="27457"/>
    <lineage>
        <taxon>Eukaryota</taxon>
        <taxon>Metazoa</taxon>
        <taxon>Ecdysozoa</taxon>
        <taxon>Arthropoda</taxon>
        <taxon>Hexapoda</taxon>
        <taxon>Insecta</taxon>
        <taxon>Pterygota</taxon>
        <taxon>Neoptera</taxon>
        <taxon>Endopterygota</taxon>
        <taxon>Diptera</taxon>
        <taxon>Brachycera</taxon>
        <taxon>Muscomorpha</taxon>
        <taxon>Tephritoidea</taxon>
        <taxon>Tephritidae</taxon>
        <taxon>Bactrocera</taxon>
        <taxon>Bactrocera</taxon>
    </lineage>
</organism>
<dbReference type="OrthoDB" id="2187549at2759"/>
<dbReference type="GO" id="GO:0005654">
    <property type="term" value="C:nucleoplasm"/>
    <property type="evidence" value="ECO:0007669"/>
    <property type="project" value="UniProtKB-SubCell"/>
</dbReference>
<accession>A0A034VHV0</accession>
<dbReference type="SUPFAM" id="SSF158997">
    <property type="entry name" value="Trm112p-like"/>
    <property type="match status" value="1"/>
</dbReference>
<dbReference type="GeneID" id="105227985"/>
<evidence type="ECO:0000256" key="6">
    <source>
        <dbReference type="ARBA" id="ARBA00023242"/>
    </source>
</evidence>